<dbReference type="GO" id="GO:0004029">
    <property type="term" value="F:aldehyde dehydrogenase (NAD+) activity"/>
    <property type="evidence" value="ECO:0007669"/>
    <property type="project" value="TreeGrafter"/>
</dbReference>
<dbReference type="AlphaFoldDB" id="A0A067NUT2"/>
<feature type="active site" evidence="5 6">
    <location>
        <position position="215"/>
    </location>
</feature>
<dbReference type="Gene3D" id="3.40.605.10">
    <property type="entry name" value="Aldehyde Dehydrogenase, Chain A, domain 1"/>
    <property type="match status" value="1"/>
</dbReference>
<dbReference type="CDD" id="cd07135">
    <property type="entry name" value="ALDH_F14-YMR110C"/>
    <property type="match status" value="1"/>
</dbReference>
<dbReference type="EMBL" id="KL198005">
    <property type="protein sequence ID" value="KDQ31694.1"/>
    <property type="molecule type" value="Genomic_DNA"/>
</dbReference>
<name>A0A067NUT2_PLEO1</name>
<evidence type="ECO:0000256" key="1">
    <source>
        <dbReference type="ARBA" id="ARBA00009986"/>
    </source>
</evidence>
<dbReference type="GO" id="GO:0005737">
    <property type="term" value="C:cytoplasm"/>
    <property type="evidence" value="ECO:0007669"/>
    <property type="project" value="TreeGrafter"/>
</dbReference>
<evidence type="ECO:0000256" key="6">
    <source>
        <dbReference type="PROSITE-ProRule" id="PRU10007"/>
    </source>
</evidence>
<evidence type="ECO:0000256" key="3">
    <source>
        <dbReference type="ARBA" id="ARBA00023027"/>
    </source>
</evidence>
<dbReference type="InterPro" id="IPR029510">
    <property type="entry name" value="Ald_DH_CS_GLU"/>
</dbReference>
<feature type="active site" evidence="5">
    <location>
        <position position="249"/>
    </location>
</feature>
<dbReference type="InParanoid" id="A0A067NUT2"/>
<dbReference type="FunFam" id="3.40.605.10:FF:000004">
    <property type="entry name" value="Aldehyde dehydrogenase"/>
    <property type="match status" value="1"/>
</dbReference>
<dbReference type="VEuPathDB" id="FungiDB:PLEOSDRAFT_1081184"/>
<evidence type="ECO:0000313" key="9">
    <source>
        <dbReference type="EMBL" id="KDQ31694.1"/>
    </source>
</evidence>
<dbReference type="Proteomes" id="UP000027073">
    <property type="component" value="Unassembled WGS sequence"/>
</dbReference>
<dbReference type="PANTHER" id="PTHR43570">
    <property type="entry name" value="ALDEHYDE DEHYDROGENASE"/>
    <property type="match status" value="1"/>
</dbReference>
<gene>
    <name evidence="9" type="ORF">PLEOSDRAFT_1081184</name>
</gene>
<sequence length="517" mass="56133">MEFTPLDQIDKVHLELRSGFNSGKLKSLAYRKYQILQLGYLVQDNAERFNDALASDLGRPTLENNFLEIGPSIGDTKQAYQNVEKWTKPEKPAFSLNFTAMRPVVRKEPKGVVLIISPFNYPLWLTIGPVAGALAAGNAVAIKPSENTPAVSSLLAELVPKYLDQDLVRVVNGSIPETTKLLELQWDHILYTGSGRVGKIVAAAAAKHLTPVTLELGGKSPVVIDPNCDLETAARRILWGKVANAGQTCVAPDYILVPKDFQDTFADALKNTYDKFYPESAKPSVSGAYARLITPQAFTRVNALLKGTKGTVVFGGETDEATKYIQPTVVKDVQPDDTLMSEEIFGPILPIVPVKDIDEAIAFINARDHPLALYVFSSDNAVKAKVFDNTQSGAAIANEVLIHPGVDGLPFGGIGPSGSGYHTGKYTFDIFTHLRASMDSPSWVDKILAARYPPYTTKKVNAVRKLLFARLPARPSAPPPIGVASGKKRWGRWFLVATAIALASFLTKRSKALTGSS</sequence>
<dbReference type="SUPFAM" id="SSF53720">
    <property type="entry name" value="ALDH-like"/>
    <property type="match status" value="1"/>
</dbReference>
<keyword evidence="3" id="KW-0520">NAD</keyword>
<dbReference type="InterPro" id="IPR012394">
    <property type="entry name" value="Aldehyde_DH_NAD(P)"/>
</dbReference>
<reference evidence="10" key="1">
    <citation type="journal article" date="2014" name="Proc. Natl. Acad. Sci. U.S.A.">
        <title>Extensive sampling of basidiomycete genomes demonstrates inadequacy of the white-rot/brown-rot paradigm for wood decay fungi.</title>
        <authorList>
            <person name="Riley R."/>
            <person name="Salamov A.A."/>
            <person name="Brown D.W."/>
            <person name="Nagy L.G."/>
            <person name="Floudas D."/>
            <person name="Held B.W."/>
            <person name="Levasseur A."/>
            <person name="Lombard V."/>
            <person name="Morin E."/>
            <person name="Otillar R."/>
            <person name="Lindquist E.A."/>
            <person name="Sun H."/>
            <person name="LaButti K.M."/>
            <person name="Schmutz J."/>
            <person name="Jabbour D."/>
            <person name="Luo H."/>
            <person name="Baker S.E."/>
            <person name="Pisabarro A.G."/>
            <person name="Walton J.D."/>
            <person name="Blanchette R.A."/>
            <person name="Henrissat B."/>
            <person name="Martin F."/>
            <person name="Cullen D."/>
            <person name="Hibbett D.S."/>
            <person name="Grigoriev I.V."/>
        </authorList>
    </citation>
    <scope>NUCLEOTIDE SEQUENCE [LARGE SCALE GENOMIC DNA]</scope>
    <source>
        <strain evidence="10">PC15</strain>
    </source>
</reference>
<evidence type="ECO:0000256" key="4">
    <source>
        <dbReference type="PIRNR" id="PIRNR036492"/>
    </source>
</evidence>
<evidence type="ECO:0000256" key="5">
    <source>
        <dbReference type="PIRSR" id="PIRSR036492-1"/>
    </source>
</evidence>
<dbReference type="Gene3D" id="3.40.309.10">
    <property type="entry name" value="Aldehyde Dehydrogenase, Chain A, domain 2"/>
    <property type="match status" value="1"/>
</dbReference>
<dbReference type="PANTHER" id="PTHR43570:SF16">
    <property type="entry name" value="ALDEHYDE DEHYDROGENASE TYPE III, ISOFORM Q"/>
    <property type="match status" value="1"/>
</dbReference>
<dbReference type="GO" id="GO:0006081">
    <property type="term" value="P:aldehyde metabolic process"/>
    <property type="evidence" value="ECO:0007669"/>
    <property type="project" value="InterPro"/>
</dbReference>
<dbReference type="InterPro" id="IPR016163">
    <property type="entry name" value="Ald_DH_C"/>
</dbReference>
<dbReference type="HOGENOM" id="CLU_005391_3_1_1"/>
<dbReference type="InterPro" id="IPR016162">
    <property type="entry name" value="Ald_DH_N"/>
</dbReference>
<dbReference type="OrthoDB" id="440325at2759"/>
<dbReference type="STRING" id="1137138.A0A067NUT2"/>
<proteinExistence type="inferred from homology"/>
<feature type="domain" description="Aldehyde dehydrogenase" evidence="8">
    <location>
        <begin position="19"/>
        <end position="435"/>
    </location>
</feature>
<organism evidence="9 10">
    <name type="scientific">Pleurotus ostreatus (strain PC15)</name>
    <name type="common">Oyster mushroom</name>
    <dbReference type="NCBI Taxonomy" id="1137138"/>
    <lineage>
        <taxon>Eukaryota</taxon>
        <taxon>Fungi</taxon>
        <taxon>Dikarya</taxon>
        <taxon>Basidiomycota</taxon>
        <taxon>Agaricomycotina</taxon>
        <taxon>Agaricomycetes</taxon>
        <taxon>Agaricomycetidae</taxon>
        <taxon>Agaricales</taxon>
        <taxon>Pleurotineae</taxon>
        <taxon>Pleurotaceae</taxon>
        <taxon>Pleurotus</taxon>
    </lineage>
</organism>
<dbReference type="InterPro" id="IPR015590">
    <property type="entry name" value="Aldehyde_DH_dom"/>
</dbReference>
<comment type="similarity">
    <text evidence="1 4 7">Belongs to the aldehyde dehydrogenase family.</text>
</comment>
<dbReference type="PIRSF" id="PIRSF036492">
    <property type="entry name" value="ALDH"/>
    <property type="match status" value="1"/>
</dbReference>
<keyword evidence="2 4" id="KW-0560">Oxidoreductase</keyword>
<evidence type="ECO:0000313" key="10">
    <source>
        <dbReference type="Proteomes" id="UP000027073"/>
    </source>
</evidence>
<protein>
    <recommendedName>
        <fullName evidence="4">Aldehyde dehydrogenase</fullName>
    </recommendedName>
</protein>
<evidence type="ECO:0000256" key="7">
    <source>
        <dbReference type="RuleBase" id="RU003345"/>
    </source>
</evidence>
<evidence type="ECO:0000259" key="8">
    <source>
        <dbReference type="Pfam" id="PF00171"/>
    </source>
</evidence>
<accession>A0A067NUT2</accession>
<dbReference type="FunFam" id="3.40.309.10:FF:000025">
    <property type="entry name" value="Aldehyde dehydrogenase"/>
    <property type="match status" value="1"/>
</dbReference>
<dbReference type="InterPro" id="IPR016160">
    <property type="entry name" value="Ald_DH_CS_CYS"/>
</dbReference>
<dbReference type="PROSITE" id="PS00687">
    <property type="entry name" value="ALDEHYDE_DEHYDR_GLU"/>
    <property type="match status" value="1"/>
</dbReference>
<dbReference type="PROSITE" id="PS00070">
    <property type="entry name" value="ALDEHYDE_DEHYDR_CYS"/>
    <property type="match status" value="1"/>
</dbReference>
<dbReference type="InterPro" id="IPR016161">
    <property type="entry name" value="Ald_DH/histidinol_DH"/>
</dbReference>
<evidence type="ECO:0000256" key="2">
    <source>
        <dbReference type="ARBA" id="ARBA00023002"/>
    </source>
</evidence>
<dbReference type="Pfam" id="PF00171">
    <property type="entry name" value="Aldedh"/>
    <property type="match status" value="1"/>
</dbReference>